<sequence>EFNWGNFSTSVVTSGDGVFTVVLPEGAHVDATVQLQGAQINLVNGTRFVVTPDGPSVDSEVVDNLTLIARPGFLVEGQISINRANNRYDSSFVGWEPVSLLAENSESDLIWRHDVTPDGKFNFVMPRGNWSISLDAEWLNPTPVDLVVDGENDTLELILHPINSNVSIEFFLDHTGDNNVSNGTLVTYPFSIVDSYDSTNVIYGVLANGSEWVSEGMAELSLEPGSYRINVNTSD</sequence>
<reference evidence="1" key="1">
    <citation type="submission" date="2018-05" db="EMBL/GenBank/DDBJ databases">
        <authorList>
            <person name="Lanie J.A."/>
            <person name="Ng W.-L."/>
            <person name="Kazmierczak K.M."/>
            <person name="Andrzejewski T.M."/>
            <person name="Davidsen T.M."/>
            <person name="Wayne K.J."/>
            <person name="Tettelin H."/>
            <person name="Glass J.I."/>
            <person name="Rusch D."/>
            <person name="Podicherti R."/>
            <person name="Tsui H.-C.T."/>
            <person name="Winkler M.E."/>
        </authorList>
    </citation>
    <scope>NUCLEOTIDE SEQUENCE</scope>
</reference>
<gene>
    <name evidence="1" type="ORF">METZ01_LOCUS497338</name>
</gene>
<accession>A0A383DJI9</accession>
<dbReference type="EMBL" id="UINC01217750">
    <property type="protein sequence ID" value="SVE44484.1"/>
    <property type="molecule type" value="Genomic_DNA"/>
</dbReference>
<name>A0A383DJI9_9ZZZZ</name>
<feature type="non-terminal residue" evidence="1">
    <location>
        <position position="1"/>
    </location>
</feature>
<evidence type="ECO:0000313" key="1">
    <source>
        <dbReference type="EMBL" id="SVE44484.1"/>
    </source>
</evidence>
<protein>
    <submittedName>
        <fullName evidence="1">Uncharacterized protein</fullName>
    </submittedName>
</protein>
<feature type="non-terminal residue" evidence="1">
    <location>
        <position position="235"/>
    </location>
</feature>
<organism evidence="1">
    <name type="scientific">marine metagenome</name>
    <dbReference type="NCBI Taxonomy" id="408172"/>
    <lineage>
        <taxon>unclassified sequences</taxon>
        <taxon>metagenomes</taxon>
        <taxon>ecological metagenomes</taxon>
    </lineage>
</organism>
<proteinExistence type="predicted"/>
<dbReference type="AlphaFoldDB" id="A0A383DJI9"/>